<dbReference type="AlphaFoldDB" id="A0A2T3YST0"/>
<name>A0A2T3YST0_TRIA4</name>
<dbReference type="Proteomes" id="UP000240493">
    <property type="component" value="Unassembled WGS sequence"/>
</dbReference>
<gene>
    <name evidence="2" type="ORF">M441DRAFT_296868</name>
</gene>
<feature type="compositionally biased region" description="Polar residues" evidence="1">
    <location>
        <begin position="67"/>
        <end position="91"/>
    </location>
</feature>
<evidence type="ECO:0000256" key="1">
    <source>
        <dbReference type="SAM" id="MobiDB-lite"/>
    </source>
</evidence>
<proteinExistence type="predicted"/>
<keyword evidence="3" id="KW-1185">Reference proteome</keyword>
<evidence type="ECO:0000313" key="3">
    <source>
        <dbReference type="Proteomes" id="UP000240493"/>
    </source>
</evidence>
<sequence>MQPALLPARWVHVLPPLPPPRPPIVAGAAAITICTNSTLGSKQPQNFRWESEQNASTYFHTGCATRPSHSSDMIETTSSTPPCTKQVQTSRPWLAAPDRPDGGHHAGNTSARPSISQWRLRARPPEPTSCSSHTRVQSQTAAPQHGTQALLMFTAMGLTG</sequence>
<feature type="compositionally biased region" description="Polar residues" evidence="1">
    <location>
        <begin position="107"/>
        <end position="117"/>
    </location>
</feature>
<organism evidence="2 3">
    <name type="scientific">Trichoderma asperellum (strain ATCC 204424 / CBS 433.97 / NBRC 101777)</name>
    <dbReference type="NCBI Taxonomy" id="1042311"/>
    <lineage>
        <taxon>Eukaryota</taxon>
        <taxon>Fungi</taxon>
        <taxon>Dikarya</taxon>
        <taxon>Ascomycota</taxon>
        <taxon>Pezizomycotina</taxon>
        <taxon>Sordariomycetes</taxon>
        <taxon>Hypocreomycetidae</taxon>
        <taxon>Hypocreales</taxon>
        <taxon>Hypocreaceae</taxon>
        <taxon>Trichoderma</taxon>
    </lineage>
</organism>
<feature type="compositionally biased region" description="Polar residues" evidence="1">
    <location>
        <begin position="128"/>
        <end position="145"/>
    </location>
</feature>
<protein>
    <submittedName>
        <fullName evidence="2">Uncharacterized protein</fullName>
    </submittedName>
</protein>
<accession>A0A2T3YST0</accession>
<evidence type="ECO:0000313" key="2">
    <source>
        <dbReference type="EMBL" id="PTB35628.1"/>
    </source>
</evidence>
<reference evidence="2 3" key="1">
    <citation type="submission" date="2016-07" db="EMBL/GenBank/DDBJ databases">
        <title>Multiple horizontal gene transfer events from other fungi enriched the ability of initially mycotrophic Trichoderma (Ascomycota) to feed on dead plant biomass.</title>
        <authorList>
            <consortium name="DOE Joint Genome Institute"/>
            <person name="Aerts A."/>
            <person name="Atanasova L."/>
            <person name="Chenthamara K."/>
            <person name="Zhang J."/>
            <person name="Grujic M."/>
            <person name="Henrissat B."/>
            <person name="Kuo A."/>
            <person name="Salamov A."/>
            <person name="Lipzen A."/>
            <person name="Labutti K."/>
            <person name="Barry K."/>
            <person name="Miao Y."/>
            <person name="Rahimi M.J."/>
            <person name="Shen Q."/>
            <person name="Grigoriev I.V."/>
            <person name="Kubicek C.P."/>
            <person name="Druzhinina I.S."/>
        </authorList>
    </citation>
    <scope>NUCLEOTIDE SEQUENCE [LARGE SCALE GENOMIC DNA]</scope>
    <source>
        <strain evidence="2 3">CBS 433.97</strain>
    </source>
</reference>
<dbReference type="EMBL" id="KZ679274">
    <property type="protein sequence ID" value="PTB35628.1"/>
    <property type="molecule type" value="Genomic_DNA"/>
</dbReference>
<feature type="region of interest" description="Disordered" evidence="1">
    <location>
        <begin position="66"/>
        <end position="145"/>
    </location>
</feature>